<keyword evidence="3" id="KW-0238">DNA-binding</keyword>
<dbReference type="Pfam" id="PF13377">
    <property type="entry name" value="Peripla_BP_3"/>
    <property type="match status" value="1"/>
</dbReference>
<comment type="caution">
    <text evidence="6">The sequence shown here is derived from an EMBL/GenBank/DDBJ whole genome shotgun (WGS) entry which is preliminary data.</text>
</comment>
<gene>
    <name evidence="6" type="ORF">CRT60_05450</name>
</gene>
<dbReference type="PROSITE" id="PS50932">
    <property type="entry name" value="HTH_LACI_2"/>
    <property type="match status" value="1"/>
</dbReference>
<dbReference type="SMART" id="SM00354">
    <property type="entry name" value="HTH_LACI"/>
    <property type="match status" value="1"/>
</dbReference>
<dbReference type="InterPro" id="IPR010982">
    <property type="entry name" value="Lambda_DNA-bd_dom_sf"/>
</dbReference>
<sequence length="362" mass="38810">MAKPRDREKPGSRNPGSVTLTEVAGHAGVSRSTVSLVLRGSPLVAAETRERVQAAMAALGYIYNRGAANLRAARTQTVGLLVCELNNPFYAELTAGVDDVLDTEGFVAFIANTAEQTDRQDRFLQRMREHNVDGVILCPAAGTDGELLDRLDGWRLPCVQALRFVSDSLESGRGRDYAGVDYQAGIETVIDHLVALGHRRIAFVGGTLDHSAYAGRHAGFTAAMRRHGLADDLVLRCPLTRRSGAGIADDLLNRPQTPTAALCYNDVVALGLMLGLEARGLRAGRDLAVTGFDDVPEAALSRPALTTVATSARQIGQEAARLLLRRIADPQGPPERIILPGRLVVRQSCGSPSSSLHHRDLS</sequence>
<dbReference type="InterPro" id="IPR000843">
    <property type="entry name" value="HTH_LacI"/>
</dbReference>
<organism evidence="6 7">
    <name type="scientific">Azospirillum palustre</name>
    <dbReference type="NCBI Taxonomy" id="2044885"/>
    <lineage>
        <taxon>Bacteria</taxon>
        <taxon>Pseudomonadati</taxon>
        <taxon>Pseudomonadota</taxon>
        <taxon>Alphaproteobacteria</taxon>
        <taxon>Rhodospirillales</taxon>
        <taxon>Azospirillaceae</taxon>
        <taxon>Azospirillum</taxon>
    </lineage>
</organism>
<feature type="domain" description="HTH lacI-type" evidence="5">
    <location>
        <begin position="18"/>
        <end position="72"/>
    </location>
</feature>
<dbReference type="SUPFAM" id="SSF47413">
    <property type="entry name" value="lambda repressor-like DNA-binding domains"/>
    <property type="match status" value="1"/>
</dbReference>
<dbReference type="EMBL" id="PDKW01000038">
    <property type="protein sequence ID" value="PGH58589.1"/>
    <property type="molecule type" value="Genomic_DNA"/>
</dbReference>
<protein>
    <submittedName>
        <fullName evidence="6">LacI family transcriptional regulator</fullName>
    </submittedName>
</protein>
<dbReference type="PANTHER" id="PTHR30146">
    <property type="entry name" value="LACI-RELATED TRANSCRIPTIONAL REPRESSOR"/>
    <property type="match status" value="1"/>
</dbReference>
<evidence type="ECO:0000313" key="6">
    <source>
        <dbReference type="EMBL" id="PGH58589.1"/>
    </source>
</evidence>
<dbReference type="Gene3D" id="3.40.50.2300">
    <property type="match status" value="2"/>
</dbReference>
<dbReference type="InterPro" id="IPR046335">
    <property type="entry name" value="LacI/GalR-like_sensor"/>
</dbReference>
<dbReference type="Proteomes" id="UP000225379">
    <property type="component" value="Unassembled WGS sequence"/>
</dbReference>
<evidence type="ECO:0000259" key="5">
    <source>
        <dbReference type="PROSITE" id="PS50932"/>
    </source>
</evidence>
<dbReference type="CDD" id="cd06289">
    <property type="entry name" value="PBP1_MalI-like"/>
    <property type="match status" value="1"/>
</dbReference>
<dbReference type="PANTHER" id="PTHR30146:SF148">
    <property type="entry name" value="HTH-TYPE TRANSCRIPTIONAL REPRESSOR PURR-RELATED"/>
    <property type="match status" value="1"/>
</dbReference>
<accession>A0A2B8BLI5</accession>
<dbReference type="GO" id="GO:0003700">
    <property type="term" value="F:DNA-binding transcription factor activity"/>
    <property type="evidence" value="ECO:0007669"/>
    <property type="project" value="TreeGrafter"/>
</dbReference>
<dbReference type="Pfam" id="PF00356">
    <property type="entry name" value="LacI"/>
    <property type="match status" value="1"/>
</dbReference>
<evidence type="ECO:0000256" key="1">
    <source>
        <dbReference type="ARBA" id="ARBA00022491"/>
    </source>
</evidence>
<evidence type="ECO:0000256" key="2">
    <source>
        <dbReference type="ARBA" id="ARBA00023015"/>
    </source>
</evidence>
<dbReference type="Gene3D" id="1.10.260.40">
    <property type="entry name" value="lambda repressor-like DNA-binding domains"/>
    <property type="match status" value="1"/>
</dbReference>
<keyword evidence="7" id="KW-1185">Reference proteome</keyword>
<keyword evidence="1" id="KW-0678">Repressor</keyword>
<dbReference type="CDD" id="cd01392">
    <property type="entry name" value="HTH_LacI"/>
    <property type="match status" value="1"/>
</dbReference>
<dbReference type="SUPFAM" id="SSF53822">
    <property type="entry name" value="Periplasmic binding protein-like I"/>
    <property type="match status" value="1"/>
</dbReference>
<evidence type="ECO:0000256" key="3">
    <source>
        <dbReference type="ARBA" id="ARBA00023125"/>
    </source>
</evidence>
<name>A0A2B8BLI5_9PROT</name>
<keyword evidence="4" id="KW-0804">Transcription</keyword>
<dbReference type="AlphaFoldDB" id="A0A2B8BLI5"/>
<proteinExistence type="predicted"/>
<dbReference type="InterPro" id="IPR028082">
    <property type="entry name" value="Peripla_BP_I"/>
</dbReference>
<evidence type="ECO:0000256" key="4">
    <source>
        <dbReference type="ARBA" id="ARBA00023163"/>
    </source>
</evidence>
<dbReference type="PROSITE" id="PS00356">
    <property type="entry name" value="HTH_LACI_1"/>
    <property type="match status" value="1"/>
</dbReference>
<reference evidence="7" key="1">
    <citation type="submission" date="2017-10" db="EMBL/GenBank/DDBJ databases">
        <authorList>
            <person name="Kravchenko I.K."/>
            <person name="Grouzdev D.S."/>
        </authorList>
    </citation>
    <scope>NUCLEOTIDE SEQUENCE [LARGE SCALE GENOMIC DNA]</scope>
    <source>
        <strain evidence="7">B2</strain>
    </source>
</reference>
<dbReference type="GO" id="GO:0000976">
    <property type="term" value="F:transcription cis-regulatory region binding"/>
    <property type="evidence" value="ECO:0007669"/>
    <property type="project" value="TreeGrafter"/>
</dbReference>
<dbReference type="RefSeq" id="WP_098735415.1">
    <property type="nucleotide sequence ID" value="NZ_PDKW01000038.1"/>
</dbReference>
<keyword evidence="2" id="KW-0805">Transcription regulation</keyword>
<evidence type="ECO:0000313" key="7">
    <source>
        <dbReference type="Proteomes" id="UP000225379"/>
    </source>
</evidence>
<dbReference type="OrthoDB" id="9772505at2"/>